<dbReference type="AlphaFoldDB" id="A0A4Z2E7K5"/>
<dbReference type="EMBL" id="SRLO01015024">
    <property type="protein sequence ID" value="TNN24550.1"/>
    <property type="molecule type" value="Genomic_DNA"/>
</dbReference>
<feature type="region of interest" description="Disordered" evidence="1">
    <location>
        <begin position="1"/>
        <end position="123"/>
    </location>
</feature>
<comment type="caution">
    <text evidence="2">The sequence shown here is derived from an EMBL/GenBank/DDBJ whole genome shotgun (WGS) entry which is preliminary data.</text>
</comment>
<proteinExistence type="predicted"/>
<keyword evidence="3" id="KW-1185">Reference proteome</keyword>
<evidence type="ECO:0000313" key="2">
    <source>
        <dbReference type="EMBL" id="TNN24550.1"/>
    </source>
</evidence>
<organism evidence="2 3">
    <name type="scientific">Liparis tanakae</name>
    <name type="common">Tanaka's snailfish</name>
    <dbReference type="NCBI Taxonomy" id="230148"/>
    <lineage>
        <taxon>Eukaryota</taxon>
        <taxon>Metazoa</taxon>
        <taxon>Chordata</taxon>
        <taxon>Craniata</taxon>
        <taxon>Vertebrata</taxon>
        <taxon>Euteleostomi</taxon>
        <taxon>Actinopterygii</taxon>
        <taxon>Neopterygii</taxon>
        <taxon>Teleostei</taxon>
        <taxon>Neoteleostei</taxon>
        <taxon>Acanthomorphata</taxon>
        <taxon>Eupercaria</taxon>
        <taxon>Perciformes</taxon>
        <taxon>Cottioidei</taxon>
        <taxon>Cottales</taxon>
        <taxon>Liparidae</taxon>
        <taxon>Liparis</taxon>
    </lineage>
</organism>
<sequence>MNPTPLQKQEAARHQRAWTTEATSVGTHQRAAEQWSRSPPAGNRPPAPRRAEGSPWRRGAARSRGAAGGAGGAGAAGAAGAAGGAGAAGAAPLAHRGVHPAAGEPMQRRGRGGRGGPVSVGQTEITGMLGPALACDVVLGHAPLPARPCPTNTHARARAHSYTRLKMS</sequence>
<feature type="compositionally biased region" description="Polar residues" evidence="1">
    <location>
        <begin position="17"/>
        <end position="27"/>
    </location>
</feature>
<evidence type="ECO:0000256" key="1">
    <source>
        <dbReference type="SAM" id="MobiDB-lite"/>
    </source>
</evidence>
<accession>A0A4Z2E7K5</accession>
<gene>
    <name evidence="2" type="ORF">EYF80_065324</name>
</gene>
<reference evidence="2 3" key="1">
    <citation type="submission" date="2019-03" db="EMBL/GenBank/DDBJ databases">
        <title>First draft genome of Liparis tanakae, snailfish: a comprehensive survey of snailfish specific genes.</title>
        <authorList>
            <person name="Kim W."/>
            <person name="Song I."/>
            <person name="Jeong J.-H."/>
            <person name="Kim D."/>
            <person name="Kim S."/>
            <person name="Ryu S."/>
            <person name="Song J.Y."/>
            <person name="Lee S.K."/>
        </authorList>
    </citation>
    <scope>NUCLEOTIDE SEQUENCE [LARGE SCALE GENOMIC DNA]</scope>
    <source>
        <tissue evidence="2">Muscle</tissue>
    </source>
</reference>
<protein>
    <submittedName>
        <fullName evidence="2">Uncharacterized protein</fullName>
    </submittedName>
</protein>
<name>A0A4Z2E7K5_9TELE</name>
<evidence type="ECO:0000313" key="3">
    <source>
        <dbReference type="Proteomes" id="UP000314294"/>
    </source>
</evidence>
<feature type="compositionally biased region" description="Gly residues" evidence="1">
    <location>
        <begin position="66"/>
        <end position="87"/>
    </location>
</feature>
<dbReference type="Proteomes" id="UP000314294">
    <property type="component" value="Unassembled WGS sequence"/>
</dbReference>